<dbReference type="Pfam" id="PF01367">
    <property type="entry name" value="5_3_exonuc"/>
    <property type="match status" value="1"/>
</dbReference>
<dbReference type="InterPro" id="IPR002421">
    <property type="entry name" value="5-3_exonuclease"/>
</dbReference>
<dbReference type="GO" id="GO:0017108">
    <property type="term" value="F:5'-flap endonuclease activity"/>
    <property type="evidence" value="ECO:0007669"/>
    <property type="project" value="InterPro"/>
</dbReference>
<protein>
    <submittedName>
        <fullName evidence="5">Protein Xni</fullName>
    </submittedName>
</protein>
<dbReference type="InterPro" id="IPR038969">
    <property type="entry name" value="FEN"/>
</dbReference>
<dbReference type="InterPro" id="IPR036279">
    <property type="entry name" value="5-3_exonuclease_C_sf"/>
</dbReference>
<evidence type="ECO:0000259" key="4">
    <source>
        <dbReference type="SMART" id="SM00475"/>
    </source>
</evidence>
<sequence>MSLSKIDKKLLLIDGLNLIRRLHAALESEKDDKRRIERTQGACIDAIAKLVTQFKTTHIAIVFDSPEKTWRHADYPEYKLGRVPMDDSLFSSIPAFADVFRFNHWHCIRLTGWEADDIIATLAAKSAPHNVKSIIVSTDKGFTQLLDEPNIYQYDYFGKQGFDKNWVKAKYGVLPEQMTDYWALVGDTTNHIPGVKGIGPKTAASIFQGEMSLESLYHNVEQQPPRIQKQLADTFDHALWARKMVTLRQDVALGIKLSQLQICSSNS</sequence>
<dbReference type="SUPFAM" id="SSF47807">
    <property type="entry name" value="5' to 3' exonuclease, C-terminal subdomain"/>
    <property type="match status" value="1"/>
</dbReference>
<dbReference type="Proteomes" id="UP000294656">
    <property type="component" value="Unassembled WGS sequence"/>
</dbReference>
<dbReference type="PANTHER" id="PTHR42646">
    <property type="entry name" value="FLAP ENDONUCLEASE XNI"/>
    <property type="match status" value="1"/>
</dbReference>
<dbReference type="SMART" id="SM00279">
    <property type="entry name" value="HhH2"/>
    <property type="match status" value="1"/>
</dbReference>
<dbReference type="InterPro" id="IPR020045">
    <property type="entry name" value="DNA_polI_H3TH"/>
</dbReference>
<dbReference type="PANTHER" id="PTHR42646:SF2">
    <property type="entry name" value="5'-3' EXONUCLEASE FAMILY PROTEIN"/>
    <property type="match status" value="1"/>
</dbReference>
<organism evidence="5 6">
    <name type="scientific">Marinomonas balearica</name>
    <dbReference type="NCBI Taxonomy" id="491947"/>
    <lineage>
        <taxon>Bacteria</taxon>
        <taxon>Pseudomonadati</taxon>
        <taxon>Pseudomonadota</taxon>
        <taxon>Gammaproteobacteria</taxon>
        <taxon>Oceanospirillales</taxon>
        <taxon>Oceanospirillaceae</taxon>
        <taxon>Marinomonas</taxon>
    </lineage>
</organism>
<reference evidence="5 6" key="1">
    <citation type="submission" date="2019-03" db="EMBL/GenBank/DDBJ databases">
        <title>Genomic Encyclopedia of Type Strains, Phase III (KMG-III): the genomes of soil and plant-associated and newly described type strains.</title>
        <authorList>
            <person name="Whitman W."/>
        </authorList>
    </citation>
    <scope>NUCLEOTIDE SEQUENCE [LARGE SCALE GENOMIC DNA]</scope>
    <source>
        <strain evidence="5 6">CECT 7378</strain>
    </source>
</reference>
<dbReference type="InterPro" id="IPR029060">
    <property type="entry name" value="PIN-like_dom_sf"/>
</dbReference>
<comment type="caution">
    <text evidence="5">The sequence shown here is derived from an EMBL/GenBank/DDBJ whole genome shotgun (WGS) entry which is preliminary data.</text>
</comment>
<dbReference type="CDD" id="cd09898">
    <property type="entry name" value="H3TH_53EXO"/>
    <property type="match status" value="1"/>
</dbReference>
<dbReference type="EMBL" id="SNXC01000009">
    <property type="protein sequence ID" value="TDO99635.1"/>
    <property type="molecule type" value="Genomic_DNA"/>
</dbReference>
<evidence type="ECO:0000256" key="3">
    <source>
        <dbReference type="ARBA" id="ARBA00023125"/>
    </source>
</evidence>
<keyword evidence="2" id="KW-0378">Hydrolase</keyword>
<dbReference type="Gene3D" id="1.10.150.20">
    <property type="entry name" value="5' to 3' exonuclease, C-terminal subdomain"/>
    <property type="match status" value="1"/>
</dbReference>
<evidence type="ECO:0000313" key="6">
    <source>
        <dbReference type="Proteomes" id="UP000294656"/>
    </source>
</evidence>
<proteinExistence type="predicted"/>
<dbReference type="InterPro" id="IPR008918">
    <property type="entry name" value="HhH2"/>
</dbReference>
<evidence type="ECO:0000256" key="1">
    <source>
        <dbReference type="ARBA" id="ARBA00022722"/>
    </source>
</evidence>
<dbReference type="FunFam" id="1.10.150.20:FF:000003">
    <property type="entry name" value="DNA polymerase I"/>
    <property type="match status" value="1"/>
</dbReference>
<keyword evidence="1" id="KW-0540">Nuclease</keyword>
<dbReference type="AlphaFoldDB" id="A0A4R6MEG6"/>
<accession>A0A4R6MEG6</accession>
<dbReference type="OrthoDB" id="9806424at2"/>
<dbReference type="NCBIfam" id="NF007017">
    <property type="entry name" value="PRK09482.1"/>
    <property type="match status" value="1"/>
</dbReference>
<dbReference type="InterPro" id="IPR020046">
    <property type="entry name" value="5-3_exonucl_a-hlix_arch_N"/>
</dbReference>
<dbReference type="SMART" id="SM00475">
    <property type="entry name" value="53EXOc"/>
    <property type="match status" value="1"/>
</dbReference>
<gene>
    <name evidence="5" type="ORF">DFP79_0622</name>
</gene>
<dbReference type="Pfam" id="PF02739">
    <property type="entry name" value="5_3_exonuc_N"/>
    <property type="match status" value="1"/>
</dbReference>
<keyword evidence="6" id="KW-1185">Reference proteome</keyword>
<dbReference type="RefSeq" id="WP_133502480.1">
    <property type="nucleotide sequence ID" value="NZ_SNXC01000009.1"/>
</dbReference>
<dbReference type="Gene3D" id="3.40.50.1010">
    <property type="entry name" value="5'-nuclease"/>
    <property type="match status" value="1"/>
</dbReference>
<dbReference type="SUPFAM" id="SSF88723">
    <property type="entry name" value="PIN domain-like"/>
    <property type="match status" value="1"/>
</dbReference>
<evidence type="ECO:0000313" key="5">
    <source>
        <dbReference type="EMBL" id="TDO99635.1"/>
    </source>
</evidence>
<dbReference type="GO" id="GO:0003677">
    <property type="term" value="F:DNA binding"/>
    <property type="evidence" value="ECO:0007669"/>
    <property type="project" value="UniProtKB-KW"/>
</dbReference>
<feature type="domain" description="5'-3' exonuclease" evidence="4">
    <location>
        <begin position="8"/>
        <end position="263"/>
    </location>
</feature>
<keyword evidence="3" id="KW-0238">DNA-binding</keyword>
<evidence type="ECO:0000256" key="2">
    <source>
        <dbReference type="ARBA" id="ARBA00022801"/>
    </source>
</evidence>
<name>A0A4R6MEG6_9GAMM</name>
<dbReference type="CDD" id="cd09859">
    <property type="entry name" value="PIN_53EXO"/>
    <property type="match status" value="1"/>
</dbReference>
<dbReference type="GO" id="GO:0033567">
    <property type="term" value="P:DNA replication, Okazaki fragment processing"/>
    <property type="evidence" value="ECO:0007669"/>
    <property type="project" value="InterPro"/>
</dbReference>
<dbReference type="GO" id="GO:0008409">
    <property type="term" value="F:5'-3' exonuclease activity"/>
    <property type="evidence" value="ECO:0007669"/>
    <property type="project" value="InterPro"/>
</dbReference>